<dbReference type="AlphaFoldDB" id="A0A6M4WZY4"/>
<evidence type="ECO:0000313" key="3">
    <source>
        <dbReference type="Proteomes" id="UP000502665"/>
    </source>
</evidence>
<reference evidence="2" key="1">
    <citation type="submission" date="2020-03" db="EMBL/GenBank/DDBJ databases">
        <title>Molecular networking-based the target discovery of potent antiproliferative macrolactams: 5/6/7/16 polycyclic ansamycins and glycosylated trienomycin from Streptomyces cacaoi subsp. asoensis.</title>
        <authorList>
            <person name="Liu L.-L."/>
        </authorList>
    </citation>
    <scope>NUCLEOTIDE SEQUENCE [LARGE SCALE GENOMIC DNA]</scope>
    <source>
        <strain evidence="2">H2S5</strain>
    </source>
</reference>
<feature type="region of interest" description="Disordered" evidence="1">
    <location>
        <begin position="167"/>
        <end position="189"/>
    </location>
</feature>
<dbReference type="RefSeq" id="WP_171401239.1">
    <property type="nucleotide sequence ID" value="NZ_CP049838.1"/>
</dbReference>
<evidence type="ECO:0000256" key="1">
    <source>
        <dbReference type="SAM" id="MobiDB-lite"/>
    </source>
</evidence>
<dbReference type="EMBL" id="CP049838">
    <property type="protein sequence ID" value="QJT05928.1"/>
    <property type="molecule type" value="Genomic_DNA"/>
</dbReference>
<gene>
    <name evidence="2" type="ORF">G9272_41035</name>
</gene>
<evidence type="ECO:0000313" key="2">
    <source>
        <dbReference type="EMBL" id="QJT05928.1"/>
    </source>
</evidence>
<keyword evidence="3" id="KW-1185">Reference proteome</keyword>
<proteinExistence type="predicted"/>
<name>A0A6M4WZY4_9ACTN</name>
<protein>
    <submittedName>
        <fullName evidence="2">Uncharacterized protein</fullName>
    </submittedName>
</protein>
<sequence length="204" mass="22225">MGGTGLAAVAAIGGLWAQAVTTYWSQQAAKDQLQQSRDDSENEERGQAKAVSVWVDGTLSSWRLHILNRSPDPVPELTVVFDGRLKFEADKDPDLDTGPVTRFYAGTSRLAPCTELIFTPKAVDRVWNVADGSLGGAVRASTFGELRYSLFVDRDGRRWQRGADGLLTSHVPSEDIGPPPEVNWTAPLDDVPEVKKAASCREND</sequence>
<accession>A0A6M4WZY4</accession>
<organism evidence="2 3">
    <name type="scientific">Streptomyces asoensis</name>
    <dbReference type="NCBI Taxonomy" id="249586"/>
    <lineage>
        <taxon>Bacteria</taxon>
        <taxon>Bacillati</taxon>
        <taxon>Actinomycetota</taxon>
        <taxon>Actinomycetes</taxon>
        <taxon>Kitasatosporales</taxon>
        <taxon>Streptomycetaceae</taxon>
        <taxon>Streptomyces</taxon>
    </lineage>
</organism>
<dbReference type="Proteomes" id="UP000502665">
    <property type="component" value="Chromosome"/>
</dbReference>